<name>A0A2P2J391_RHIMU</name>
<proteinExistence type="predicted"/>
<dbReference type="EMBL" id="GGEC01007468">
    <property type="protein sequence ID" value="MBW87951.1"/>
    <property type="molecule type" value="Transcribed_RNA"/>
</dbReference>
<accession>A0A2P2J391</accession>
<organism evidence="1">
    <name type="scientific">Rhizophora mucronata</name>
    <name type="common">Asiatic mangrove</name>
    <dbReference type="NCBI Taxonomy" id="61149"/>
    <lineage>
        <taxon>Eukaryota</taxon>
        <taxon>Viridiplantae</taxon>
        <taxon>Streptophyta</taxon>
        <taxon>Embryophyta</taxon>
        <taxon>Tracheophyta</taxon>
        <taxon>Spermatophyta</taxon>
        <taxon>Magnoliopsida</taxon>
        <taxon>eudicotyledons</taxon>
        <taxon>Gunneridae</taxon>
        <taxon>Pentapetalae</taxon>
        <taxon>rosids</taxon>
        <taxon>fabids</taxon>
        <taxon>Malpighiales</taxon>
        <taxon>Rhizophoraceae</taxon>
        <taxon>Rhizophora</taxon>
    </lineage>
</organism>
<protein>
    <submittedName>
        <fullName evidence="1">Uncharacterized protein</fullName>
    </submittedName>
</protein>
<reference evidence="1" key="1">
    <citation type="submission" date="2018-02" db="EMBL/GenBank/DDBJ databases">
        <title>Rhizophora mucronata_Transcriptome.</title>
        <authorList>
            <person name="Meera S.P."/>
            <person name="Sreeshan A."/>
            <person name="Augustine A."/>
        </authorList>
    </citation>
    <scope>NUCLEOTIDE SEQUENCE</scope>
    <source>
        <tissue evidence="1">Leaf</tissue>
    </source>
</reference>
<dbReference type="AlphaFoldDB" id="A0A2P2J391"/>
<evidence type="ECO:0000313" key="1">
    <source>
        <dbReference type="EMBL" id="MBW87951.1"/>
    </source>
</evidence>
<sequence length="28" mass="3282">MQPCLFFFREGLFKDFNVGSLTKVIETN</sequence>